<evidence type="ECO:0008006" key="3">
    <source>
        <dbReference type="Google" id="ProtNLM"/>
    </source>
</evidence>
<name>A0A6H5ISB5_9HYME</name>
<evidence type="ECO:0000313" key="1">
    <source>
        <dbReference type="EMBL" id="CAB0040244.1"/>
    </source>
</evidence>
<gene>
    <name evidence="1" type="ORF">TBRA_LOCUS11972</name>
</gene>
<evidence type="ECO:0000313" key="2">
    <source>
        <dbReference type="Proteomes" id="UP000479190"/>
    </source>
</evidence>
<dbReference type="EMBL" id="CADCXV010001013">
    <property type="protein sequence ID" value="CAB0040244.1"/>
    <property type="molecule type" value="Genomic_DNA"/>
</dbReference>
<dbReference type="AlphaFoldDB" id="A0A6H5ISB5"/>
<dbReference type="Proteomes" id="UP000479190">
    <property type="component" value="Unassembled WGS sequence"/>
</dbReference>
<protein>
    <recommendedName>
        <fullName evidence="3">Reverse transcriptase domain-containing protein</fullName>
    </recommendedName>
</protein>
<reference evidence="1 2" key="1">
    <citation type="submission" date="2020-02" db="EMBL/GenBank/DDBJ databases">
        <authorList>
            <person name="Ferguson B K."/>
        </authorList>
    </citation>
    <scope>NUCLEOTIDE SEQUENCE [LARGE SCALE GENOMIC DNA]</scope>
</reference>
<proteinExistence type="predicted"/>
<accession>A0A6H5ISB5</accession>
<sequence length="126" mass="14217">METITISVGDCSISSSPCIRYLGLHIDARLKFDQHLRIVSEKAARVAGALAKIRKHFVEGVFTSYNLLRLRKLAAAQSARTSFRRIDDNVALLSDRLPSKSHFDKRLLLPCSPDLAKFSYWPSEKI</sequence>
<organism evidence="1 2">
    <name type="scientific">Trichogramma brassicae</name>
    <dbReference type="NCBI Taxonomy" id="86971"/>
    <lineage>
        <taxon>Eukaryota</taxon>
        <taxon>Metazoa</taxon>
        <taxon>Ecdysozoa</taxon>
        <taxon>Arthropoda</taxon>
        <taxon>Hexapoda</taxon>
        <taxon>Insecta</taxon>
        <taxon>Pterygota</taxon>
        <taxon>Neoptera</taxon>
        <taxon>Endopterygota</taxon>
        <taxon>Hymenoptera</taxon>
        <taxon>Apocrita</taxon>
        <taxon>Proctotrupomorpha</taxon>
        <taxon>Chalcidoidea</taxon>
        <taxon>Trichogrammatidae</taxon>
        <taxon>Trichogramma</taxon>
    </lineage>
</organism>
<keyword evidence="2" id="KW-1185">Reference proteome</keyword>